<keyword evidence="1" id="KW-1133">Transmembrane helix</keyword>
<feature type="transmembrane region" description="Helical" evidence="1">
    <location>
        <begin position="319"/>
        <end position="340"/>
    </location>
</feature>
<dbReference type="AlphaFoldDB" id="A0A4Y7RX88"/>
<evidence type="ECO:0000313" key="4">
    <source>
        <dbReference type="Proteomes" id="UP000297597"/>
    </source>
</evidence>
<dbReference type="InterPro" id="IPR007560">
    <property type="entry name" value="Restrct_endonuc_IV_Mrr"/>
</dbReference>
<proteinExistence type="predicted"/>
<dbReference type="EMBL" id="QFFZ01000002">
    <property type="protein sequence ID" value="TEB13463.1"/>
    <property type="molecule type" value="Genomic_DNA"/>
</dbReference>
<name>A0A4Y7RX88_9FIRM</name>
<protein>
    <recommendedName>
        <fullName evidence="2">Restriction endonuclease type IV Mrr domain-containing protein</fullName>
    </recommendedName>
</protein>
<keyword evidence="1" id="KW-0472">Membrane</keyword>
<accession>A0A4Y7RX88</accession>
<feature type="domain" description="Restriction endonuclease type IV Mrr" evidence="2">
    <location>
        <begin position="129"/>
        <end position="247"/>
    </location>
</feature>
<dbReference type="OrthoDB" id="1803955at2"/>
<feature type="transmembrane region" description="Helical" evidence="1">
    <location>
        <begin position="80"/>
        <end position="98"/>
    </location>
</feature>
<keyword evidence="1" id="KW-0812">Transmembrane</keyword>
<keyword evidence="4" id="KW-1185">Reference proteome</keyword>
<gene>
    <name evidence="3" type="ORF">Pmgp_00357</name>
</gene>
<dbReference type="RefSeq" id="WP_134212241.1">
    <property type="nucleotide sequence ID" value="NZ_QFFZ01000002.1"/>
</dbReference>
<organism evidence="3 4">
    <name type="scientific">Pelotomaculum propionicicum</name>
    <dbReference type="NCBI Taxonomy" id="258475"/>
    <lineage>
        <taxon>Bacteria</taxon>
        <taxon>Bacillati</taxon>
        <taxon>Bacillota</taxon>
        <taxon>Clostridia</taxon>
        <taxon>Eubacteriales</taxon>
        <taxon>Desulfotomaculaceae</taxon>
        <taxon>Pelotomaculum</taxon>
    </lineage>
</organism>
<dbReference type="Gene3D" id="3.40.1350.10">
    <property type="match status" value="1"/>
</dbReference>
<dbReference type="GO" id="GO:0009307">
    <property type="term" value="P:DNA restriction-modification system"/>
    <property type="evidence" value="ECO:0007669"/>
    <property type="project" value="InterPro"/>
</dbReference>
<dbReference type="Pfam" id="PF04471">
    <property type="entry name" value="Mrr_cat"/>
    <property type="match status" value="1"/>
</dbReference>
<evidence type="ECO:0000259" key="2">
    <source>
        <dbReference type="Pfam" id="PF04471"/>
    </source>
</evidence>
<comment type="caution">
    <text evidence="3">The sequence shown here is derived from an EMBL/GenBank/DDBJ whole genome shotgun (WGS) entry which is preliminary data.</text>
</comment>
<dbReference type="GO" id="GO:0003677">
    <property type="term" value="F:DNA binding"/>
    <property type="evidence" value="ECO:0007669"/>
    <property type="project" value="InterPro"/>
</dbReference>
<dbReference type="InterPro" id="IPR011856">
    <property type="entry name" value="tRNA_endonuc-like_dom_sf"/>
</dbReference>
<evidence type="ECO:0000256" key="1">
    <source>
        <dbReference type="SAM" id="Phobius"/>
    </source>
</evidence>
<dbReference type="Proteomes" id="UP000297597">
    <property type="component" value="Unassembled WGS sequence"/>
</dbReference>
<evidence type="ECO:0000313" key="3">
    <source>
        <dbReference type="EMBL" id="TEB13463.1"/>
    </source>
</evidence>
<sequence>MKRFKMHGLFIFKGRSFRMNFRRWRERQGRRAAVRYFLRKPKEDTRSMLGRTVDIVGGLLLVWLASFVLLANLTGRPAASLIMSVPVLAAAAFFLKKVSGLREKRRKYQQSLWLAGQKFMEDILQMNPQKDFRTYVRDILTRLPGFQQVNLKSEGKTGEQDHDQGYDLEAVYKGSPLAVHCRLLEAGNKALPGEIRAFAGALQLGGYKNGLFVTTGEFGPGVLPVIREFARRGINIKPVDRYRLMDLARQAGSAAFLGSAAVSGTTVETAGKKLRAALETAAASLLESTFSSRKKAKSYFLYGILLYGGHFLLKDYAGLSLVYLFFAALNFLLAAGSIYFGKSLEEIDPLD</sequence>
<reference evidence="3 4" key="1">
    <citation type="journal article" date="2018" name="Environ. Microbiol.">
        <title>Novel energy conservation strategies and behaviour of Pelotomaculum schinkii driving syntrophic propionate catabolism.</title>
        <authorList>
            <person name="Hidalgo-Ahumada C.A.P."/>
            <person name="Nobu M.K."/>
            <person name="Narihiro T."/>
            <person name="Tamaki H."/>
            <person name="Liu W.T."/>
            <person name="Kamagata Y."/>
            <person name="Stams A.J.M."/>
            <person name="Imachi H."/>
            <person name="Sousa D.Z."/>
        </authorList>
    </citation>
    <scope>NUCLEOTIDE SEQUENCE [LARGE SCALE GENOMIC DNA]</scope>
    <source>
        <strain evidence="3 4">MGP</strain>
    </source>
</reference>
<dbReference type="GO" id="GO:0004519">
    <property type="term" value="F:endonuclease activity"/>
    <property type="evidence" value="ECO:0007669"/>
    <property type="project" value="InterPro"/>
</dbReference>